<keyword evidence="1" id="KW-0812">Transmembrane</keyword>
<feature type="transmembrane region" description="Helical" evidence="1">
    <location>
        <begin position="131"/>
        <end position="152"/>
    </location>
</feature>
<accession>A0ABR1SG73</accession>
<dbReference type="InterPro" id="IPR040410">
    <property type="entry name" value="UPF0658_Golgi"/>
</dbReference>
<feature type="transmembrane region" description="Helical" evidence="1">
    <location>
        <begin position="77"/>
        <end position="97"/>
    </location>
</feature>
<evidence type="ECO:0000313" key="2">
    <source>
        <dbReference type="EMBL" id="KAK8033327.1"/>
    </source>
</evidence>
<organism evidence="2 3">
    <name type="scientific">Apiospora marii</name>
    <dbReference type="NCBI Taxonomy" id="335849"/>
    <lineage>
        <taxon>Eukaryota</taxon>
        <taxon>Fungi</taxon>
        <taxon>Dikarya</taxon>
        <taxon>Ascomycota</taxon>
        <taxon>Pezizomycotina</taxon>
        <taxon>Sordariomycetes</taxon>
        <taxon>Xylariomycetidae</taxon>
        <taxon>Amphisphaeriales</taxon>
        <taxon>Apiosporaceae</taxon>
        <taxon>Apiospora</taxon>
    </lineage>
</organism>
<dbReference type="EMBL" id="JAQQWI010000006">
    <property type="protein sequence ID" value="KAK8033327.1"/>
    <property type="molecule type" value="Genomic_DNA"/>
</dbReference>
<name>A0ABR1SG73_9PEZI</name>
<keyword evidence="1" id="KW-0472">Membrane</keyword>
<feature type="transmembrane region" description="Helical" evidence="1">
    <location>
        <begin position="12"/>
        <end position="31"/>
    </location>
</feature>
<comment type="caution">
    <text evidence="2">The sequence shown here is derived from an EMBL/GenBank/DDBJ whole genome shotgun (WGS) entry which is preliminary data.</text>
</comment>
<protein>
    <submittedName>
        <fullName evidence="2">Uncharacterized protein</fullName>
    </submittedName>
</protein>
<dbReference type="PANTHER" id="PTHR34391">
    <property type="entry name" value="UPF0658 GOLGI APPARATUS MEMBRANE PROTEIN C1952.10C-RELATED"/>
    <property type="match status" value="1"/>
</dbReference>
<keyword evidence="3" id="KW-1185">Reference proteome</keyword>
<dbReference type="Proteomes" id="UP001396898">
    <property type="component" value="Unassembled WGS sequence"/>
</dbReference>
<feature type="transmembrane region" description="Helical" evidence="1">
    <location>
        <begin position="51"/>
        <end position="70"/>
    </location>
</feature>
<dbReference type="PANTHER" id="PTHR34391:SF1">
    <property type="entry name" value="UPF0658 GOLGI APPARATUS MEMBRANE PROTEIN C1952.10C-RELATED"/>
    <property type="match status" value="1"/>
</dbReference>
<sequence>MYFPSTTLTRLFFAVALVQSVLALGLEAYVLATVENDLDPTAVGILEGHTVPSYCSLFIFAFIYELILVYDTLRLNSMIQLVGLCIYNFLLLLYAAVQPRTIGKALKVLANAKNMDITPLLKPGRNTWHRVQPALIIIVVDQTIATAALLFLTYKLRSEFAWVVYKILNADLSMRRRLFNFQVYMALIKFNFFFLLGFMIQTISLIGNPKHDIEVPLTVAGIFVALAVMGLAIYCARFENKAGTAAVIIAYVGAAVYLSWKLANLSVMATHPLIVFNALTLAMMVATIVMAIVCMANFGKGLKTYTMPQKRLSEENIHLHHTHNYAGGTRVSRLDLGD</sequence>
<evidence type="ECO:0000256" key="1">
    <source>
        <dbReference type="SAM" id="Phobius"/>
    </source>
</evidence>
<feature type="transmembrane region" description="Helical" evidence="1">
    <location>
        <begin position="242"/>
        <end position="260"/>
    </location>
</feature>
<feature type="transmembrane region" description="Helical" evidence="1">
    <location>
        <begin position="215"/>
        <end position="235"/>
    </location>
</feature>
<evidence type="ECO:0000313" key="3">
    <source>
        <dbReference type="Proteomes" id="UP001396898"/>
    </source>
</evidence>
<feature type="transmembrane region" description="Helical" evidence="1">
    <location>
        <begin position="183"/>
        <end position="203"/>
    </location>
</feature>
<gene>
    <name evidence="2" type="ORF">PG991_002725</name>
</gene>
<feature type="transmembrane region" description="Helical" evidence="1">
    <location>
        <begin position="272"/>
        <end position="298"/>
    </location>
</feature>
<keyword evidence="1" id="KW-1133">Transmembrane helix</keyword>
<reference evidence="2 3" key="1">
    <citation type="submission" date="2023-01" db="EMBL/GenBank/DDBJ databases">
        <title>Analysis of 21 Apiospora genomes using comparative genomics revels a genus with tremendous synthesis potential of carbohydrate active enzymes and secondary metabolites.</title>
        <authorList>
            <person name="Sorensen T."/>
        </authorList>
    </citation>
    <scope>NUCLEOTIDE SEQUENCE [LARGE SCALE GENOMIC DNA]</scope>
    <source>
        <strain evidence="2 3">CBS 20057</strain>
    </source>
</reference>
<proteinExistence type="predicted"/>